<name>A0A4E0QN81_9GAMM</name>
<keyword evidence="3" id="KW-1185">Reference proteome</keyword>
<organism evidence="2 3">
    <name type="scientific">Candidatus Thiomargarita nelsonii</name>
    <dbReference type="NCBI Taxonomy" id="1003181"/>
    <lineage>
        <taxon>Bacteria</taxon>
        <taxon>Pseudomonadati</taxon>
        <taxon>Pseudomonadota</taxon>
        <taxon>Gammaproteobacteria</taxon>
        <taxon>Thiotrichales</taxon>
        <taxon>Thiotrichaceae</taxon>
        <taxon>Thiomargarita</taxon>
    </lineage>
</organism>
<keyword evidence="1" id="KW-0472">Membrane</keyword>
<evidence type="ECO:0000313" key="2">
    <source>
        <dbReference type="EMBL" id="TGO02368.1"/>
    </source>
</evidence>
<comment type="caution">
    <text evidence="2">The sequence shown here is derived from an EMBL/GenBank/DDBJ whole genome shotgun (WGS) entry which is preliminary data.</text>
</comment>
<evidence type="ECO:0000256" key="1">
    <source>
        <dbReference type="SAM" id="Phobius"/>
    </source>
</evidence>
<feature type="transmembrane region" description="Helical" evidence="1">
    <location>
        <begin position="86"/>
        <end position="107"/>
    </location>
</feature>
<accession>A0A4E0QN81</accession>
<sequence length="110" mass="12657">MDREISNTSGLGKGHPLPDGIKGWSWGAFFFNWVWAIGNKTWIGLLAFIPYLGFIMAFILGFKGREWAWQNKHWENVEHFNHVQKLWSIWALVLFVLALLLGIILAVSES</sequence>
<reference evidence="2 3" key="1">
    <citation type="journal article" date="2016" name="Front. Microbiol.">
        <title>Single-Cell (Meta-)Genomics of a Dimorphic Candidatus Thiomargarita nelsonii Reveals Genomic Plasticity.</title>
        <authorList>
            <person name="Flood B.E."/>
            <person name="Fliss P."/>
            <person name="Jones D.S."/>
            <person name="Dick G.J."/>
            <person name="Jain S."/>
            <person name="Kaster A.K."/>
            <person name="Winkel M."/>
            <person name="Mussmann M."/>
            <person name="Bailey J."/>
        </authorList>
    </citation>
    <scope>NUCLEOTIDE SEQUENCE [LARGE SCALE GENOMIC DNA]</scope>
    <source>
        <strain evidence="2">Hydrate Ridge</strain>
    </source>
</reference>
<gene>
    <name evidence="2" type="ORF">PN36_26190</name>
</gene>
<keyword evidence="1" id="KW-0812">Transmembrane</keyword>
<proteinExistence type="predicted"/>
<dbReference type="AlphaFoldDB" id="A0A4E0QN81"/>
<protein>
    <submittedName>
        <fullName evidence="2">Uncharacterized protein</fullName>
    </submittedName>
</protein>
<evidence type="ECO:0000313" key="3">
    <source>
        <dbReference type="Proteomes" id="UP000030428"/>
    </source>
</evidence>
<feature type="transmembrane region" description="Helical" evidence="1">
    <location>
        <begin position="42"/>
        <end position="62"/>
    </location>
</feature>
<dbReference type="EMBL" id="JSZA02000152">
    <property type="protein sequence ID" value="TGO02368.1"/>
    <property type="molecule type" value="Genomic_DNA"/>
</dbReference>
<dbReference type="Proteomes" id="UP000030428">
    <property type="component" value="Unassembled WGS sequence"/>
</dbReference>
<keyword evidence="1" id="KW-1133">Transmembrane helix</keyword>